<sequence length="211" mass="24035">MSLIPWRKQNKKTKKDFRIMDAQKPENIPLDELEAISTIINMNPRSTRIRPDRVETLFHMQELSIIADPNQDYMIDFSSVKDERDFITISRVCFVVLGLFPKNTGQITISLRCDAYVNPTDKNEFSGTGGLNEMWGFVGTMSHSISTEDRDMLIVNVSLSGCTVSNANMARLIMLYEFCHGDIPMLYLFSLACFSKGRSYVSKPLVKKKSN</sequence>
<evidence type="ECO:0000313" key="2">
    <source>
        <dbReference type="Proteomes" id="UP001431783"/>
    </source>
</evidence>
<dbReference type="AlphaFoldDB" id="A0AAW1UEJ0"/>
<dbReference type="InterPro" id="IPR004980">
    <property type="entry name" value="Tenui_NS4"/>
</dbReference>
<accession>A0AAW1UEJ0</accession>
<dbReference type="EMBL" id="JARQZJ010000069">
    <property type="protein sequence ID" value="KAK9881389.1"/>
    <property type="molecule type" value="Genomic_DNA"/>
</dbReference>
<reference evidence="1 2" key="1">
    <citation type="submission" date="2023-03" db="EMBL/GenBank/DDBJ databases">
        <title>Genome insight into feeding habits of ladybird beetles.</title>
        <authorList>
            <person name="Li H.-S."/>
            <person name="Huang Y.-H."/>
            <person name="Pang H."/>
        </authorList>
    </citation>
    <scope>NUCLEOTIDE SEQUENCE [LARGE SCALE GENOMIC DNA]</scope>
    <source>
        <strain evidence="1">SYSU_2023b</strain>
        <tissue evidence="1">Whole body</tissue>
    </source>
</reference>
<keyword evidence="2" id="KW-1185">Reference proteome</keyword>
<evidence type="ECO:0000313" key="1">
    <source>
        <dbReference type="EMBL" id="KAK9881389.1"/>
    </source>
</evidence>
<dbReference type="GO" id="GO:0046740">
    <property type="term" value="P:transport of virus in host, cell to cell"/>
    <property type="evidence" value="ECO:0007669"/>
    <property type="project" value="InterPro"/>
</dbReference>
<gene>
    <name evidence="1" type="ORF">WA026_016279</name>
</gene>
<dbReference type="Pfam" id="PF03300">
    <property type="entry name" value="Tenui_NS4"/>
    <property type="match status" value="1"/>
</dbReference>
<dbReference type="Proteomes" id="UP001431783">
    <property type="component" value="Unassembled WGS sequence"/>
</dbReference>
<protein>
    <submittedName>
        <fullName evidence="1">Uncharacterized protein</fullName>
    </submittedName>
</protein>
<proteinExistence type="predicted"/>
<organism evidence="1 2">
    <name type="scientific">Henosepilachna vigintioctopunctata</name>
    <dbReference type="NCBI Taxonomy" id="420089"/>
    <lineage>
        <taxon>Eukaryota</taxon>
        <taxon>Metazoa</taxon>
        <taxon>Ecdysozoa</taxon>
        <taxon>Arthropoda</taxon>
        <taxon>Hexapoda</taxon>
        <taxon>Insecta</taxon>
        <taxon>Pterygota</taxon>
        <taxon>Neoptera</taxon>
        <taxon>Endopterygota</taxon>
        <taxon>Coleoptera</taxon>
        <taxon>Polyphaga</taxon>
        <taxon>Cucujiformia</taxon>
        <taxon>Coccinelloidea</taxon>
        <taxon>Coccinellidae</taxon>
        <taxon>Epilachninae</taxon>
        <taxon>Epilachnini</taxon>
        <taxon>Henosepilachna</taxon>
    </lineage>
</organism>
<comment type="caution">
    <text evidence="1">The sequence shown here is derived from an EMBL/GenBank/DDBJ whole genome shotgun (WGS) entry which is preliminary data.</text>
</comment>
<name>A0AAW1UEJ0_9CUCU</name>